<accession>A0ABV5G472</accession>
<name>A0ABV5G472_9MICC</name>
<reference evidence="2 3" key="1">
    <citation type="submission" date="2024-09" db="EMBL/GenBank/DDBJ databases">
        <authorList>
            <person name="Sun Q."/>
            <person name="Mori K."/>
        </authorList>
    </citation>
    <scope>NUCLEOTIDE SEQUENCE [LARGE SCALE GENOMIC DNA]</scope>
    <source>
        <strain evidence="2 3">CCM 7609</strain>
    </source>
</reference>
<keyword evidence="3" id="KW-1185">Reference proteome</keyword>
<proteinExistence type="predicted"/>
<feature type="region of interest" description="Disordered" evidence="1">
    <location>
        <begin position="1"/>
        <end position="64"/>
    </location>
</feature>
<comment type="caution">
    <text evidence="2">The sequence shown here is derived from an EMBL/GenBank/DDBJ whole genome shotgun (WGS) entry which is preliminary data.</text>
</comment>
<feature type="compositionally biased region" description="Low complexity" evidence="1">
    <location>
        <begin position="36"/>
        <end position="55"/>
    </location>
</feature>
<evidence type="ECO:0000313" key="3">
    <source>
        <dbReference type="Proteomes" id="UP001589575"/>
    </source>
</evidence>
<sequence>MGHRPGQEGRAGLRRGSRGLGGRDFTRPRSPGKLGRWPTRRCTTTATATSSASAPWPWPSRRRT</sequence>
<gene>
    <name evidence="2" type="ORF">ACFFX0_22070</name>
</gene>
<dbReference type="EMBL" id="JBHMFI010000001">
    <property type="protein sequence ID" value="MFB9073741.1"/>
    <property type="molecule type" value="Genomic_DNA"/>
</dbReference>
<organism evidence="2 3">
    <name type="scientific">Citricoccus parietis</name>
    <dbReference type="NCBI Taxonomy" id="592307"/>
    <lineage>
        <taxon>Bacteria</taxon>
        <taxon>Bacillati</taxon>
        <taxon>Actinomycetota</taxon>
        <taxon>Actinomycetes</taxon>
        <taxon>Micrococcales</taxon>
        <taxon>Micrococcaceae</taxon>
        <taxon>Citricoccus</taxon>
    </lineage>
</organism>
<evidence type="ECO:0000256" key="1">
    <source>
        <dbReference type="SAM" id="MobiDB-lite"/>
    </source>
</evidence>
<dbReference type="Proteomes" id="UP001589575">
    <property type="component" value="Unassembled WGS sequence"/>
</dbReference>
<protein>
    <submittedName>
        <fullName evidence="2">Uncharacterized protein</fullName>
    </submittedName>
</protein>
<evidence type="ECO:0000313" key="2">
    <source>
        <dbReference type="EMBL" id="MFB9073741.1"/>
    </source>
</evidence>